<dbReference type="CDD" id="cd14798">
    <property type="entry name" value="RX-CC_like"/>
    <property type="match status" value="1"/>
</dbReference>
<dbReference type="InterPro" id="IPR038005">
    <property type="entry name" value="RX-like_CC"/>
</dbReference>
<keyword evidence="2" id="KW-0433">Leucine-rich repeat</keyword>
<feature type="region of interest" description="Disordered" evidence="7">
    <location>
        <begin position="957"/>
        <end position="976"/>
    </location>
</feature>
<evidence type="ECO:0000256" key="2">
    <source>
        <dbReference type="ARBA" id="ARBA00022614"/>
    </source>
</evidence>
<dbReference type="Pfam" id="PF00931">
    <property type="entry name" value="NB-ARC"/>
    <property type="match status" value="1"/>
</dbReference>
<dbReference type="Pfam" id="PF18052">
    <property type="entry name" value="Rx_N"/>
    <property type="match status" value="1"/>
</dbReference>
<dbReference type="Gene3D" id="3.40.50.300">
    <property type="entry name" value="P-loop containing nucleotide triphosphate hydrolases"/>
    <property type="match status" value="1"/>
</dbReference>
<dbReference type="GO" id="GO:0043531">
    <property type="term" value="F:ADP binding"/>
    <property type="evidence" value="ECO:0007669"/>
    <property type="project" value="InterPro"/>
</dbReference>
<evidence type="ECO:0000256" key="7">
    <source>
        <dbReference type="SAM" id="MobiDB-lite"/>
    </source>
</evidence>
<evidence type="ECO:0000256" key="6">
    <source>
        <dbReference type="ARBA" id="ARBA00023054"/>
    </source>
</evidence>
<keyword evidence="4" id="KW-0547">Nucleotide-binding</keyword>
<evidence type="ECO:0000259" key="9">
    <source>
        <dbReference type="Pfam" id="PF18052"/>
    </source>
</evidence>
<dbReference type="PANTHER" id="PTHR23155">
    <property type="entry name" value="DISEASE RESISTANCE PROTEIN RP"/>
    <property type="match status" value="1"/>
</dbReference>
<evidence type="ECO:0000256" key="3">
    <source>
        <dbReference type="ARBA" id="ARBA00022737"/>
    </source>
</evidence>
<dbReference type="Proteomes" id="UP001054889">
    <property type="component" value="Unassembled WGS sequence"/>
</dbReference>
<dbReference type="InterPro" id="IPR032675">
    <property type="entry name" value="LRR_dom_sf"/>
</dbReference>
<keyword evidence="12" id="KW-1185">Reference proteome</keyword>
<accession>A0AAV5D4K7</accession>
<proteinExistence type="inferred from homology"/>
<reference evidence="11" key="1">
    <citation type="journal article" date="2018" name="DNA Res.">
        <title>Multiple hybrid de novo genome assembly of finger millet, an orphan allotetraploid crop.</title>
        <authorList>
            <person name="Hatakeyama M."/>
            <person name="Aluri S."/>
            <person name="Balachadran M.T."/>
            <person name="Sivarajan S.R."/>
            <person name="Patrignani A."/>
            <person name="Gruter S."/>
            <person name="Poveda L."/>
            <person name="Shimizu-Inatsugi R."/>
            <person name="Baeten J."/>
            <person name="Francoijs K.J."/>
            <person name="Nataraja K.N."/>
            <person name="Reddy Y.A.N."/>
            <person name="Phadnis S."/>
            <person name="Ravikumar R.L."/>
            <person name="Schlapbach R."/>
            <person name="Sreeman S.M."/>
            <person name="Shimizu K.K."/>
        </authorList>
    </citation>
    <scope>NUCLEOTIDE SEQUENCE</scope>
</reference>
<comment type="similarity">
    <text evidence="1">Belongs to the disease resistance NB-LRR family.</text>
</comment>
<protein>
    <recommendedName>
        <fullName evidence="13">Rx N-terminal domain-containing protein</fullName>
    </recommendedName>
</protein>
<dbReference type="AlphaFoldDB" id="A0AAV5D4K7"/>
<dbReference type="InterPro" id="IPR044974">
    <property type="entry name" value="Disease_R_plants"/>
</dbReference>
<feature type="region of interest" description="Disordered" evidence="7">
    <location>
        <begin position="162"/>
        <end position="193"/>
    </location>
</feature>
<name>A0AAV5D4K7_ELECO</name>
<gene>
    <name evidence="11" type="primary">ga22650</name>
    <name evidence="11" type="ORF">PR202_ga22650</name>
</gene>
<dbReference type="PANTHER" id="PTHR23155:SF1091">
    <property type="entry name" value="EXPRESSED PROTEIN"/>
    <property type="match status" value="1"/>
</dbReference>
<dbReference type="Gene3D" id="1.20.5.4130">
    <property type="match status" value="1"/>
</dbReference>
<feature type="domain" description="Disease resistance N-terminal" evidence="9">
    <location>
        <begin position="11"/>
        <end position="84"/>
    </location>
</feature>
<dbReference type="InterPro" id="IPR027417">
    <property type="entry name" value="P-loop_NTPase"/>
</dbReference>
<organism evidence="11 12">
    <name type="scientific">Eleusine coracana subsp. coracana</name>
    <dbReference type="NCBI Taxonomy" id="191504"/>
    <lineage>
        <taxon>Eukaryota</taxon>
        <taxon>Viridiplantae</taxon>
        <taxon>Streptophyta</taxon>
        <taxon>Embryophyta</taxon>
        <taxon>Tracheophyta</taxon>
        <taxon>Spermatophyta</taxon>
        <taxon>Magnoliopsida</taxon>
        <taxon>Liliopsida</taxon>
        <taxon>Poales</taxon>
        <taxon>Poaceae</taxon>
        <taxon>PACMAD clade</taxon>
        <taxon>Chloridoideae</taxon>
        <taxon>Cynodonteae</taxon>
        <taxon>Eleusininae</taxon>
        <taxon>Eleusine</taxon>
    </lineage>
</organism>
<keyword evidence="3" id="KW-0677">Repeat</keyword>
<dbReference type="SUPFAM" id="SSF52058">
    <property type="entry name" value="L domain-like"/>
    <property type="match status" value="1"/>
</dbReference>
<evidence type="ECO:0000256" key="1">
    <source>
        <dbReference type="ARBA" id="ARBA00008894"/>
    </source>
</evidence>
<dbReference type="SUPFAM" id="SSF52540">
    <property type="entry name" value="P-loop containing nucleoside triphosphate hydrolases"/>
    <property type="match status" value="1"/>
</dbReference>
<reference evidence="11" key="2">
    <citation type="submission" date="2021-12" db="EMBL/GenBank/DDBJ databases">
        <title>Resequencing data analysis of finger millet.</title>
        <authorList>
            <person name="Hatakeyama M."/>
            <person name="Aluri S."/>
            <person name="Balachadran M.T."/>
            <person name="Sivarajan S.R."/>
            <person name="Poveda L."/>
            <person name="Shimizu-Inatsugi R."/>
            <person name="Schlapbach R."/>
            <person name="Sreeman S.M."/>
            <person name="Shimizu K.K."/>
        </authorList>
    </citation>
    <scope>NUCLEOTIDE SEQUENCE</scope>
</reference>
<evidence type="ECO:0000256" key="5">
    <source>
        <dbReference type="ARBA" id="ARBA00022821"/>
    </source>
</evidence>
<dbReference type="Gene3D" id="3.80.10.10">
    <property type="entry name" value="Ribonuclease Inhibitor"/>
    <property type="match status" value="1"/>
</dbReference>
<dbReference type="Pfam" id="PF23598">
    <property type="entry name" value="LRR_14"/>
    <property type="match status" value="1"/>
</dbReference>
<evidence type="ECO:0008006" key="13">
    <source>
        <dbReference type="Google" id="ProtNLM"/>
    </source>
</evidence>
<dbReference type="InterPro" id="IPR041118">
    <property type="entry name" value="Rx_N"/>
</dbReference>
<keyword evidence="5" id="KW-0611">Plant defense</keyword>
<evidence type="ECO:0000256" key="4">
    <source>
        <dbReference type="ARBA" id="ARBA00022741"/>
    </source>
</evidence>
<sequence length="976" mass="110410">MAETMALAIIRPLLGLLRNEAKLLRGVRGDVQFIKDEMESVKGFLLNLAARTREGGRADHQVRAWIEQVMELAYDSKNCVEDYTQSGRMSPHGGRGLMRRIKWAVRLPRRILVRRRIAARIRQLKIRARDVGQRQKRYAVAVPPPLKMDTTTRTTTGAVTIDFWNDPQAGSGGPRGQNHHQQPSSHPPKDSPRWAVLSADILTEAKQELLQWLAVKPEDHHTRPWPSVLAVVTPDGVNGASLADQVYKHCENPFNNGDLKFDYVVRIKIKSPSFLLVILLDMLRQLQPHYFMSPGNGTETWDLAQATEKLKELLRGKSLLLVLSDLDHPDIWDYIKQSLEKLECSAGSAVLFSTNNKKLADRCSPDECKIYTLVGFYYQKAVSLVPSKFDPKDNQPLRGTIREVLTKCKPDVYCMNLLLRALLSNPNRTVQELKSLSWSLAPAQCPTKIDKHKRMLMFCYHGLSNEYKNCLWYSTAFTRGTFKVRRASLLRRWVAEGLIKSGGQYSTEEAERCFDALVTQKLLLPSELDSTGRIKSCGLDPLFASMVTDVEADEAFLDANQMPADLELHFSIRNGIQLRRMLQINSSTTDSTVSLKNKKTEQQMKMMAFLNHLPSSSSFRLLRVLELEGFKGFNKRHLNNICKIHQLKYLSLRDTDVVQLPKEIDKLEQLETFDIRGTKVQELNAVLPMLKHLLAGSIDYKQGHGDNVKSNELFTTVRMPKDVSKMDKLEILSHVKVYSSGKDLANIGDKMKKMRKLGVVLCGKKANMKDLFHQIDELNECLVSLSIRVEPSIKWDTVDGATVTPPRLLESLTICDVRGWLPARINELHRLVKITLRGTYLKEGALAILGSLGSLLRLRLRFHSFAEAALAFRNGQFGKLIELVIEDDDLRSLRFEHGTAPKLSTMVWSFTRMDSITGIKNLVSLQRLELNKGKCDSAGLEELQQDISTHCKKVRFSLNPPENNQGSEADAAVTAR</sequence>
<dbReference type="InterPro" id="IPR055414">
    <property type="entry name" value="LRR_R13L4/SHOC2-like"/>
</dbReference>
<keyword evidence="6" id="KW-0175">Coiled coil</keyword>
<evidence type="ECO:0000313" key="11">
    <source>
        <dbReference type="EMBL" id="GJN05052.1"/>
    </source>
</evidence>
<dbReference type="GO" id="GO:0098542">
    <property type="term" value="P:defense response to other organism"/>
    <property type="evidence" value="ECO:0007669"/>
    <property type="project" value="TreeGrafter"/>
</dbReference>
<dbReference type="InterPro" id="IPR002182">
    <property type="entry name" value="NB-ARC"/>
</dbReference>
<feature type="domain" description="Disease resistance R13L4/SHOC-2-like LRR" evidence="10">
    <location>
        <begin position="610"/>
        <end position="945"/>
    </location>
</feature>
<comment type="caution">
    <text evidence="11">The sequence shown here is derived from an EMBL/GenBank/DDBJ whole genome shotgun (WGS) entry which is preliminary data.</text>
</comment>
<evidence type="ECO:0000313" key="12">
    <source>
        <dbReference type="Proteomes" id="UP001054889"/>
    </source>
</evidence>
<evidence type="ECO:0000259" key="8">
    <source>
        <dbReference type="Pfam" id="PF00931"/>
    </source>
</evidence>
<evidence type="ECO:0000259" key="10">
    <source>
        <dbReference type="Pfam" id="PF23598"/>
    </source>
</evidence>
<feature type="domain" description="NB-ARC" evidence="8">
    <location>
        <begin position="223"/>
        <end position="366"/>
    </location>
</feature>
<dbReference type="EMBL" id="BQKI01000011">
    <property type="protein sequence ID" value="GJN05052.1"/>
    <property type="molecule type" value="Genomic_DNA"/>
</dbReference>